<evidence type="ECO:0000313" key="2">
    <source>
        <dbReference type="Proteomes" id="UP000217895"/>
    </source>
</evidence>
<dbReference type="Proteomes" id="UP000217895">
    <property type="component" value="Chromosome"/>
</dbReference>
<dbReference type="Pfam" id="PF18032">
    <property type="entry name" value="FRP"/>
    <property type="match status" value="1"/>
</dbReference>
<proteinExistence type="predicted"/>
<dbReference type="Gene3D" id="6.10.140.1840">
    <property type="match status" value="1"/>
</dbReference>
<evidence type="ECO:0000313" key="1">
    <source>
        <dbReference type="EMBL" id="BAY56084.1"/>
    </source>
</evidence>
<accession>A0A1Z4JH45</accession>
<sequence length="107" mass="12574">MSEIHWTQTEQEISRSAFDRAYQREIQALMQDVAERANQVSEVSDLWQFHDFLSARRHEIDGKYDYRDSVLIFVFAQLVREKWLDLNELKGLAADKLAKISALVRMG</sequence>
<name>A0A1Z4JH45_LEPBY</name>
<dbReference type="InterPro" id="IPR053747">
    <property type="entry name" value="Fluoresc_Recovery_Reg"/>
</dbReference>
<reference evidence="1 2" key="1">
    <citation type="submission" date="2017-06" db="EMBL/GenBank/DDBJ databases">
        <title>Genome sequencing of cyanobaciteial culture collection at National Institute for Environmental Studies (NIES).</title>
        <authorList>
            <person name="Hirose Y."/>
            <person name="Shimura Y."/>
            <person name="Fujisawa T."/>
            <person name="Nakamura Y."/>
            <person name="Kawachi M."/>
        </authorList>
    </citation>
    <scope>NUCLEOTIDE SEQUENCE [LARGE SCALE GENOMIC DNA]</scope>
    <source>
        <strain evidence="1 2">NIES-2135</strain>
    </source>
</reference>
<dbReference type="GO" id="GO:0042651">
    <property type="term" value="C:thylakoid membrane"/>
    <property type="evidence" value="ECO:0007669"/>
    <property type="project" value="InterPro"/>
</dbReference>
<protein>
    <recommendedName>
        <fullName evidence="3">Fluorescence recovery protein</fullName>
    </recommendedName>
</protein>
<organism evidence="1 2">
    <name type="scientific">Leptolyngbya boryana NIES-2135</name>
    <dbReference type="NCBI Taxonomy" id="1973484"/>
    <lineage>
        <taxon>Bacteria</taxon>
        <taxon>Bacillati</taxon>
        <taxon>Cyanobacteriota</taxon>
        <taxon>Cyanophyceae</taxon>
        <taxon>Leptolyngbyales</taxon>
        <taxon>Leptolyngbyaceae</taxon>
        <taxon>Leptolyngbya group</taxon>
        <taxon>Leptolyngbya</taxon>
    </lineage>
</organism>
<gene>
    <name evidence="1" type="ORF">NIES2135_29140</name>
</gene>
<dbReference type="AlphaFoldDB" id="A0A1Z4JH45"/>
<keyword evidence="2" id="KW-1185">Reference proteome</keyword>
<dbReference type="EMBL" id="AP018203">
    <property type="protein sequence ID" value="BAY56084.1"/>
    <property type="molecule type" value="Genomic_DNA"/>
</dbReference>
<dbReference type="InterPro" id="IPR041601">
    <property type="entry name" value="FRP"/>
</dbReference>
<evidence type="ECO:0008006" key="3">
    <source>
        <dbReference type="Google" id="ProtNLM"/>
    </source>
</evidence>